<name>A0A183SNG6_SCHSO</name>
<accession>A0A183SNG6</accession>
<protein>
    <submittedName>
        <fullName evidence="1">RT_RNaseH domain-containing protein</fullName>
    </submittedName>
</protein>
<dbReference type="AlphaFoldDB" id="A0A183SNG6"/>
<proteinExistence type="predicted"/>
<dbReference type="WBParaSite" id="SSLN_0000595101-mRNA-1">
    <property type="protein sequence ID" value="SSLN_0000595101-mRNA-1"/>
    <property type="gene ID" value="SSLN_0000595101"/>
</dbReference>
<reference evidence="1" key="1">
    <citation type="submission" date="2016-06" db="UniProtKB">
        <authorList>
            <consortium name="WormBaseParasite"/>
        </authorList>
    </citation>
    <scope>IDENTIFICATION</scope>
</reference>
<organism evidence="1">
    <name type="scientific">Schistocephalus solidus</name>
    <name type="common">Tapeworm</name>
    <dbReference type="NCBI Taxonomy" id="70667"/>
    <lineage>
        <taxon>Eukaryota</taxon>
        <taxon>Metazoa</taxon>
        <taxon>Spiralia</taxon>
        <taxon>Lophotrochozoa</taxon>
        <taxon>Platyhelminthes</taxon>
        <taxon>Cestoda</taxon>
        <taxon>Eucestoda</taxon>
        <taxon>Diphyllobothriidea</taxon>
        <taxon>Diphyllobothriidae</taxon>
        <taxon>Schistocephalus</taxon>
    </lineage>
</organism>
<evidence type="ECO:0000313" key="1">
    <source>
        <dbReference type="WBParaSite" id="SSLN_0000595101-mRNA-1"/>
    </source>
</evidence>
<sequence length="162" mass="17999">MINQDFTIFMDHKQLNLVLWPYSDKYNSREIDHLDFISQFTADIRHIDGTKSEVADMFFIPSLSALQLSQGIDLVAMAAEQRRVGCPGDELVILATISGLQLADVPLTTGTGTILCDGVTLFHPLFVPDLMRQAVFHTLHRLFHLGAAPHKSSSWKGSYGLA</sequence>